<organism evidence="7 8">
    <name type="scientific">Methylovorus glucosotrophus (strain SIP3-4)</name>
    <dbReference type="NCBI Taxonomy" id="582744"/>
    <lineage>
        <taxon>Bacteria</taxon>
        <taxon>Pseudomonadati</taxon>
        <taxon>Pseudomonadota</taxon>
        <taxon>Betaproteobacteria</taxon>
        <taxon>Nitrosomonadales</taxon>
        <taxon>Methylophilaceae</taxon>
        <taxon>Methylovorus</taxon>
    </lineage>
</organism>
<keyword evidence="2" id="KW-0805">Transcription regulation</keyword>
<dbReference type="GO" id="GO:0003677">
    <property type="term" value="F:DNA binding"/>
    <property type="evidence" value="ECO:0007669"/>
    <property type="project" value="InterPro"/>
</dbReference>
<keyword evidence="3" id="KW-0731">Sigma factor</keyword>
<dbReference type="GO" id="GO:0016987">
    <property type="term" value="F:sigma factor activity"/>
    <property type="evidence" value="ECO:0007669"/>
    <property type="project" value="UniProtKB-KW"/>
</dbReference>
<dbReference type="SUPFAM" id="SSF88946">
    <property type="entry name" value="Sigma2 domain of RNA polymerase sigma factors"/>
    <property type="match status" value="1"/>
</dbReference>
<dbReference type="InterPro" id="IPR039425">
    <property type="entry name" value="RNA_pol_sigma-70-like"/>
</dbReference>
<dbReference type="PANTHER" id="PTHR43133">
    <property type="entry name" value="RNA POLYMERASE ECF-TYPE SIGMA FACTO"/>
    <property type="match status" value="1"/>
</dbReference>
<evidence type="ECO:0000256" key="3">
    <source>
        <dbReference type="ARBA" id="ARBA00023082"/>
    </source>
</evidence>
<dbReference type="InterPro" id="IPR014284">
    <property type="entry name" value="RNA_pol_sigma-70_dom"/>
</dbReference>
<evidence type="ECO:0000313" key="7">
    <source>
        <dbReference type="EMBL" id="ACT49667.1"/>
    </source>
</evidence>
<dbReference type="HOGENOM" id="CLU_047691_12_1_4"/>
<evidence type="ECO:0000259" key="5">
    <source>
        <dbReference type="Pfam" id="PF04542"/>
    </source>
</evidence>
<dbReference type="AlphaFoldDB" id="C6X947"/>
<evidence type="ECO:0000256" key="2">
    <source>
        <dbReference type="ARBA" id="ARBA00023015"/>
    </source>
</evidence>
<gene>
    <name evidence="7" type="ordered locus">Msip34_0419</name>
</gene>
<evidence type="ECO:0000256" key="1">
    <source>
        <dbReference type="ARBA" id="ARBA00010641"/>
    </source>
</evidence>
<evidence type="ECO:0000256" key="4">
    <source>
        <dbReference type="ARBA" id="ARBA00023163"/>
    </source>
</evidence>
<dbReference type="InterPro" id="IPR013325">
    <property type="entry name" value="RNA_pol_sigma_r2"/>
</dbReference>
<feature type="domain" description="RNA polymerase sigma-70 region 2" evidence="5">
    <location>
        <begin position="16"/>
        <end position="81"/>
    </location>
</feature>
<dbReference type="InterPro" id="IPR013249">
    <property type="entry name" value="RNA_pol_sigma70_r4_t2"/>
</dbReference>
<dbReference type="Proteomes" id="UP000002743">
    <property type="component" value="Chromosome"/>
</dbReference>
<sequence>MSLILCPRRRDVAEMLYTQHHSWLQGWLRKKLGCAHGAADIAQDTFLRLMASRDLLLLQEPRAFLTRTATRLLIDDARHKKIEALYLEELAAQLEQAHAPDPAKILEAVRALAYLVSVLETLPQKPREAFLMAQLEELGHDEIARRLSVSTRMVRKYLVQALVHCHDALEQVQA</sequence>
<keyword evidence="8" id="KW-1185">Reference proteome</keyword>
<dbReference type="eggNOG" id="COG1595">
    <property type="taxonomic scope" value="Bacteria"/>
</dbReference>
<dbReference type="Pfam" id="PF08281">
    <property type="entry name" value="Sigma70_r4_2"/>
    <property type="match status" value="1"/>
</dbReference>
<dbReference type="SUPFAM" id="SSF88659">
    <property type="entry name" value="Sigma3 and sigma4 domains of RNA polymerase sigma factors"/>
    <property type="match status" value="1"/>
</dbReference>
<dbReference type="PANTHER" id="PTHR43133:SF63">
    <property type="entry name" value="RNA POLYMERASE SIGMA FACTOR FECI-RELATED"/>
    <property type="match status" value="1"/>
</dbReference>
<name>C6X947_METGS</name>
<reference evidence="7 8" key="2">
    <citation type="journal article" date="2011" name="J. Bacteriol.">
        <title>Genomes of three methylotrophs from a single niche uncover genetic and metabolic divergence of Methylophilaceae.</title>
        <authorList>
            <person name="Lapidus A."/>
            <person name="Clum A."/>
            <person name="Labutti K."/>
            <person name="Kaluzhnaya M.G."/>
            <person name="Lim S."/>
            <person name="Beck D.A."/>
            <person name="Glavina Del Rio T."/>
            <person name="Nolan M."/>
            <person name="Mavromatis K."/>
            <person name="Huntemann M."/>
            <person name="Lucas S."/>
            <person name="Lidstrom M.E."/>
            <person name="Ivanova N."/>
            <person name="Chistoserdova L."/>
        </authorList>
    </citation>
    <scope>NUCLEOTIDE SEQUENCE [LARGE SCALE GENOMIC DNA]</scope>
    <source>
        <strain evidence="7 8">SIP3-4</strain>
    </source>
</reference>
<accession>C6X947</accession>
<dbReference type="InterPro" id="IPR013324">
    <property type="entry name" value="RNA_pol_sigma_r3/r4-like"/>
</dbReference>
<dbReference type="InterPro" id="IPR007627">
    <property type="entry name" value="RNA_pol_sigma70_r2"/>
</dbReference>
<dbReference type="KEGG" id="mei:Msip34_0419"/>
<reference evidence="8" key="1">
    <citation type="submission" date="2009-07" db="EMBL/GenBank/DDBJ databases">
        <title>Complete sequence of chromosome of Methylovorus sp. SIP3-4.</title>
        <authorList>
            <person name="Lucas S."/>
            <person name="Copeland A."/>
            <person name="Lapidus A."/>
            <person name="Glavina del Rio T."/>
            <person name="Tice H."/>
            <person name="Bruce D."/>
            <person name="Goodwin L."/>
            <person name="Pitluck S."/>
            <person name="Clum A."/>
            <person name="Larimer F."/>
            <person name="Land M."/>
            <person name="Hauser L."/>
            <person name="Kyrpides N."/>
            <person name="Mikhailova N."/>
            <person name="Kayluzhnaya M."/>
            <person name="Chistoserdova L."/>
        </authorList>
    </citation>
    <scope>NUCLEOTIDE SEQUENCE [LARGE SCALE GENOMIC DNA]</scope>
    <source>
        <strain evidence="8">SIP3-4</strain>
    </source>
</reference>
<proteinExistence type="inferred from homology"/>
<dbReference type="EMBL" id="CP001674">
    <property type="protein sequence ID" value="ACT49667.1"/>
    <property type="molecule type" value="Genomic_DNA"/>
</dbReference>
<protein>
    <submittedName>
        <fullName evidence="7">RNA polymerase, sigma-24 subunit, ECF subfamily</fullName>
    </submittedName>
</protein>
<dbReference type="OrthoDB" id="8654550at2"/>
<feature type="domain" description="RNA polymerase sigma factor 70 region 4 type 2" evidence="6">
    <location>
        <begin position="114"/>
        <end position="165"/>
    </location>
</feature>
<dbReference type="RefSeq" id="WP_015829337.1">
    <property type="nucleotide sequence ID" value="NC_012969.1"/>
</dbReference>
<dbReference type="STRING" id="582744.Msip34_0419"/>
<evidence type="ECO:0000313" key="8">
    <source>
        <dbReference type="Proteomes" id="UP000002743"/>
    </source>
</evidence>
<comment type="similarity">
    <text evidence="1">Belongs to the sigma-70 factor family. ECF subfamily.</text>
</comment>
<dbReference type="NCBIfam" id="TIGR02937">
    <property type="entry name" value="sigma70-ECF"/>
    <property type="match status" value="1"/>
</dbReference>
<dbReference type="InterPro" id="IPR036388">
    <property type="entry name" value="WH-like_DNA-bd_sf"/>
</dbReference>
<keyword evidence="4" id="KW-0804">Transcription</keyword>
<dbReference type="Gene3D" id="1.10.1740.10">
    <property type="match status" value="1"/>
</dbReference>
<dbReference type="GO" id="GO:0006352">
    <property type="term" value="P:DNA-templated transcription initiation"/>
    <property type="evidence" value="ECO:0007669"/>
    <property type="project" value="InterPro"/>
</dbReference>
<dbReference type="Gene3D" id="1.10.10.10">
    <property type="entry name" value="Winged helix-like DNA-binding domain superfamily/Winged helix DNA-binding domain"/>
    <property type="match status" value="1"/>
</dbReference>
<evidence type="ECO:0000259" key="6">
    <source>
        <dbReference type="Pfam" id="PF08281"/>
    </source>
</evidence>
<dbReference type="Pfam" id="PF04542">
    <property type="entry name" value="Sigma70_r2"/>
    <property type="match status" value="1"/>
</dbReference>